<feature type="region of interest" description="Disordered" evidence="9">
    <location>
        <begin position="897"/>
        <end position="976"/>
    </location>
</feature>
<dbReference type="Gene3D" id="1.20.1270.10">
    <property type="match status" value="1"/>
</dbReference>
<dbReference type="GO" id="GO:0030968">
    <property type="term" value="P:endoplasmic reticulum unfolded protein response"/>
    <property type="evidence" value="ECO:0007669"/>
    <property type="project" value="TreeGrafter"/>
</dbReference>
<evidence type="ECO:0000256" key="3">
    <source>
        <dbReference type="ARBA" id="ARBA00022729"/>
    </source>
</evidence>
<comment type="subcellular location">
    <subcellularLocation>
        <location evidence="1">Endoplasmic reticulum lumen</location>
    </subcellularLocation>
</comment>
<keyword evidence="7" id="KW-0143">Chaperone</keyword>
<keyword evidence="5" id="KW-0256">Endoplasmic reticulum</keyword>
<organism evidence="11 12">
    <name type="scientific">Panagrellus redivivus</name>
    <name type="common">Microworm</name>
    <dbReference type="NCBI Taxonomy" id="6233"/>
    <lineage>
        <taxon>Eukaryota</taxon>
        <taxon>Metazoa</taxon>
        <taxon>Ecdysozoa</taxon>
        <taxon>Nematoda</taxon>
        <taxon>Chromadorea</taxon>
        <taxon>Rhabditida</taxon>
        <taxon>Tylenchina</taxon>
        <taxon>Panagrolaimomorpha</taxon>
        <taxon>Panagrolaimoidea</taxon>
        <taxon>Panagrolaimidae</taxon>
        <taxon>Panagrellus</taxon>
    </lineage>
</organism>
<evidence type="ECO:0000256" key="6">
    <source>
        <dbReference type="ARBA" id="ARBA00022840"/>
    </source>
</evidence>
<evidence type="ECO:0000256" key="2">
    <source>
        <dbReference type="ARBA" id="ARBA00007381"/>
    </source>
</evidence>
<keyword evidence="6" id="KW-0067">ATP-binding</keyword>
<feature type="compositionally biased region" description="Basic and acidic residues" evidence="9">
    <location>
        <begin position="610"/>
        <end position="636"/>
    </location>
</feature>
<dbReference type="SUPFAM" id="SSF53067">
    <property type="entry name" value="Actin-like ATPase domain"/>
    <property type="match status" value="2"/>
</dbReference>
<dbReference type="InterPro" id="IPR029047">
    <property type="entry name" value="HSP70_peptide-bd_sf"/>
</dbReference>
<dbReference type="FunFam" id="3.30.30.30:FF:000004">
    <property type="entry name" value="hypoxia up-regulated protein 1"/>
    <property type="match status" value="1"/>
</dbReference>
<dbReference type="PANTHER" id="PTHR45639">
    <property type="entry name" value="HSC70CB, ISOFORM G-RELATED"/>
    <property type="match status" value="1"/>
</dbReference>
<keyword evidence="11" id="KW-1185">Reference proteome</keyword>
<reference evidence="11" key="1">
    <citation type="journal article" date="2013" name="Genetics">
        <title>The draft genome and transcriptome of Panagrellus redivivus are shaped by the harsh demands of a free-living lifestyle.</title>
        <authorList>
            <person name="Srinivasan J."/>
            <person name="Dillman A.R."/>
            <person name="Macchietto M.G."/>
            <person name="Heikkinen L."/>
            <person name="Lakso M."/>
            <person name="Fracchia K.M."/>
            <person name="Antoshechkin I."/>
            <person name="Mortazavi A."/>
            <person name="Wong G."/>
            <person name="Sternberg P.W."/>
        </authorList>
    </citation>
    <scope>NUCLEOTIDE SEQUENCE [LARGE SCALE GENOMIC DNA]</scope>
    <source>
        <strain evidence="11">MT8872</strain>
    </source>
</reference>
<evidence type="ECO:0000313" key="11">
    <source>
        <dbReference type="Proteomes" id="UP000492821"/>
    </source>
</evidence>
<proteinExistence type="inferred from homology"/>
<comment type="similarity">
    <text evidence="2">Belongs to the heat shock protein 70 family.</text>
</comment>
<sequence>MGKMSSFSFCIVAFLLTFNIADAAFAAMSVDLGSQYLKIGLVQPGIPMEIVLNKESQRKTATLIAFHNGERLFGELALQMSYKFPDRVFPYITDLVGKQFENPVVQNYIQRYPYLNVTRDPERGTVVLNTKNDGSYNVETLLGMILWNAREQVVAYGKIPVRDIVITVPSYFNQAERQAVITAAKIAGLNVLQLISDSAGAAVNFVFSRRKDITEKAQNVVIYDIGASKTVATVLELKLAKNDATKAQDPVVAVKGVGYDRTLGGSVLTNRVQDLLIELFNKQHKTSVDVRTNLRAMAKLLKEAERVKHVLSANTETYGQIESLFEDKDFRAKVHRDAINTILGEYEARFMKPLADALRMAEINVENVDQVIFFGAGTRIPKLQDALREFFKGKEPNRFLNTDESACLGALYQAAFHSKGFKVKPIVVQELVLFPVQIGFDTSANDETDPAALRRVDRTLFSYKSAYPTNRKIMTFTSHTDDFTVNLHYGKIDQLTESQLLEFGDLNITDVELDGVSAAISKNVDEGHVFKGVKAFFLIDYYGIVRVDGAEAIIEQPVEKKNSTLGSIVESIGSFFGSGKDDAETKEGLKDEAGSAPRPESTGPADSEEAENKAKDTPTNETEKKSEEPTEPEKPAADTAAKNTTANETESAKNTTTTAKKAEPKKPKILKSKLKIKAYNNFPELEKSNIEEYQKVLSTFEKNERAKAEREAAHNELEARVYDIQDRLTNEQFTEYASSTEVEKLSGLVSAAATWLEDDVDASTKTEDFKEKKSDIDTIVGAVEKRQKNFEERPTLVERLNDSLTKLDEMINKMKDEHKDILPEDAFVKPVEVVKETRVFITEKVQIERVKNTDDDDINGQIRRKGEKVDRVAGDLALKFTRKLKDIEKAAKAAAAEAAKAAAAAANATANATATESEPKAETDAEPKTESEPKVDTEPTPEAEAKTESDQTADEQTTEEPKADKPTDEEKAHEEF</sequence>
<dbReference type="Pfam" id="PF00012">
    <property type="entry name" value="HSP70"/>
    <property type="match status" value="1"/>
</dbReference>
<dbReference type="GO" id="GO:0005788">
    <property type="term" value="C:endoplasmic reticulum lumen"/>
    <property type="evidence" value="ECO:0007669"/>
    <property type="project" value="UniProtKB-SubCell"/>
</dbReference>
<dbReference type="Gene3D" id="3.30.30.30">
    <property type="match status" value="1"/>
</dbReference>
<evidence type="ECO:0000256" key="10">
    <source>
        <dbReference type="SAM" id="SignalP"/>
    </source>
</evidence>
<feature type="chain" id="PRO_5028856127" description="Hypoxia up-regulated protein 1" evidence="10">
    <location>
        <begin position="24"/>
        <end position="976"/>
    </location>
</feature>
<keyword evidence="4" id="KW-0547">Nucleotide-binding</keyword>
<dbReference type="GO" id="GO:0140662">
    <property type="term" value="F:ATP-dependent protein folding chaperone"/>
    <property type="evidence" value="ECO:0007669"/>
    <property type="project" value="InterPro"/>
</dbReference>
<dbReference type="Gene3D" id="3.90.640.10">
    <property type="entry name" value="Actin, Chain A, domain 4"/>
    <property type="match status" value="1"/>
</dbReference>
<evidence type="ECO:0000256" key="5">
    <source>
        <dbReference type="ARBA" id="ARBA00022824"/>
    </source>
</evidence>
<name>A0A7E4V2S0_PANRE</name>
<dbReference type="CDD" id="cd10230">
    <property type="entry name" value="ASKHA_NBD_HSP70_HYOU1"/>
    <property type="match status" value="1"/>
</dbReference>
<dbReference type="GO" id="GO:0034663">
    <property type="term" value="C:endoplasmic reticulum chaperone complex"/>
    <property type="evidence" value="ECO:0007669"/>
    <property type="project" value="TreeGrafter"/>
</dbReference>
<dbReference type="PANTHER" id="PTHR45639:SF3">
    <property type="entry name" value="HYPOXIA UP-REGULATED PROTEIN 1"/>
    <property type="match status" value="1"/>
</dbReference>
<feature type="compositionally biased region" description="Low complexity" evidence="9">
    <location>
        <begin position="897"/>
        <end position="916"/>
    </location>
</feature>
<evidence type="ECO:0000313" key="12">
    <source>
        <dbReference type="WBParaSite" id="Pan_g15722.t1"/>
    </source>
</evidence>
<feature type="compositionally biased region" description="Basic and acidic residues" evidence="9">
    <location>
        <begin position="917"/>
        <end position="949"/>
    </location>
</feature>
<dbReference type="InterPro" id="IPR029048">
    <property type="entry name" value="HSP70_C_sf"/>
</dbReference>
<reference evidence="12" key="2">
    <citation type="submission" date="2020-10" db="UniProtKB">
        <authorList>
            <consortium name="WormBaseParasite"/>
        </authorList>
    </citation>
    <scope>IDENTIFICATION</scope>
</reference>
<feature type="compositionally biased region" description="Low complexity" evidence="9">
    <location>
        <begin position="637"/>
        <end position="659"/>
    </location>
</feature>
<feature type="signal peptide" evidence="10">
    <location>
        <begin position="1"/>
        <end position="23"/>
    </location>
</feature>
<evidence type="ECO:0000256" key="8">
    <source>
        <dbReference type="ARBA" id="ARBA00040503"/>
    </source>
</evidence>
<keyword evidence="3 10" id="KW-0732">Signal</keyword>
<dbReference type="InterPro" id="IPR043129">
    <property type="entry name" value="ATPase_NBD"/>
</dbReference>
<dbReference type="Gene3D" id="2.60.34.10">
    <property type="entry name" value="Substrate Binding Domain Of DNAk, Chain A, domain 1"/>
    <property type="match status" value="1"/>
</dbReference>
<dbReference type="PRINTS" id="PR00301">
    <property type="entry name" value="HEATSHOCK70"/>
</dbReference>
<dbReference type="SUPFAM" id="SSF100934">
    <property type="entry name" value="Heat shock protein 70kD (HSP70), C-terminal subdomain"/>
    <property type="match status" value="1"/>
</dbReference>
<feature type="compositionally biased region" description="Basic and acidic residues" evidence="9">
    <location>
        <begin position="959"/>
        <end position="976"/>
    </location>
</feature>
<dbReference type="Gene3D" id="3.30.420.40">
    <property type="match status" value="2"/>
</dbReference>
<dbReference type="WBParaSite" id="Pan_g15722.t1">
    <property type="protein sequence ID" value="Pan_g15722.t1"/>
    <property type="gene ID" value="Pan_g15722"/>
</dbReference>
<feature type="region of interest" description="Disordered" evidence="9">
    <location>
        <begin position="576"/>
        <end position="669"/>
    </location>
</feature>
<protein>
    <recommendedName>
        <fullName evidence="8">Hypoxia up-regulated protein 1</fullName>
    </recommendedName>
</protein>
<evidence type="ECO:0000256" key="4">
    <source>
        <dbReference type="ARBA" id="ARBA00022741"/>
    </source>
</evidence>
<accession>A0A7E4V2S0</accession>
<dbReference type="Proteomes" id="UP000492821">
    <property type="component" value="Unassembled WGS sequence"/>
</dbReference>
<evidence type="ECO:0000256" key="1">
    <source>
        <dbReference type="ARBA" id="ARBA00004319"/>
    </source>
</evidence>
<feature type="compositionally biased region" description="Basic and acidic residues" evidence="9">
    <location>
        <begin position="579"/>
        <end position="593"/>
    </location>
</feature>
<dbReference type="AlphaFoldDB" id="A0A7E4V2S0"/>
<dbReference type="InterPro" id="IPR013126">
    <property type="entry name" value="Hsp_70_fam"/>
</dbReference>
<evidence type="ECO:0000256" key="9">
    <source>
        <dbReference type="SAM" id="MobiDB-lite"/>
    </source>
</evidence>
<dbReference type="GO" id="GO:0005524">
    <property type="term" value="F:ATP binding"/>
    <property type="evidence" value="ECO:0007669"/>
    <property type="project" value="UniProtKB-KW"/>
</dbReference>
<evidence type="ECO:0000256" key="7">
    <source>
        <dbReference type="ARBA" id="ARBA00023186"/>
    </source>
</evidence>